<gene>
    <name evidence="4" type="ORF">A2149_05320</name>
</gene>
<protein>
    <submittedName>
        <fullName evidence="4">Transporter</fullName>
    </submittedName>
</protein>
<evidence type="ECO:0000313" key="4">
    <source>
        <dbReference type="EMBL" id="OGL46714.1"/>
    </source>
</evidence>
<evidence type="ECO:0000313" key="5">
    <source>
        <dbReference type="Proteomes" id="UP000178435"/>
    </source>
</evidence>
<dbReference type="InterPro" id="IPR004606">
    <property type="entry name" value="Mop_domain"/>
</dbReference>
<evidence type="ECO:0000256" key="2">
    <source>
        <dbReference type="PROSITE-ProRule" id="PRU01213"/>
    </source>
</evidence>
<feature type="domain" description="Mop" evidence="3">
    <location>
        <begin position="2"/>
        <end position="68"/>
    </location>
</feature>
<accession>A0A1F7S0E2</accession>
<dbReference type="PROSITE" id="PS51866">
    <property type="entry name" value="MOP"/>
    <property type="match status" value="1"/>
</dbReference>
<dbReference type="GO" id="GO:0015689">
    <property type="term" value="P:molybdate ion transport"/>
    <property type="evidence" value="ECO:0007669"/>
    <property type="project" value="InterPro"/>
</dbReference>
<organism evidence="4 5">
    <name type="scientific">Candidatus Schekmanbacteria bacterium RBG_16_38_11</name>
    <dbReference type="NCBI Taxonomy" id="1817880"/>
    <lineage>
        <taxon>Bacteria</taxon>
        <taxon>Candidatus Schekmaniibacteriota</taxon>
    </lineage>
</organism>
<reference evidence="4 5" key="1">
    <citation type="journal article" date="2016" name="Nat. Commun.">
        <title>Thousands of microbial genomes shed light on interconnected biogeochemical processes in an aquifer system.</title>
        <authorList>
            <person name="Anantharaman K."/>
            <person name="Brown C.T."/>
            <person name="Hug L.A."/>
            <person name="Sharon I."/>
            <person name="Castelle C.J."/>
            <person name="Probst A.J."/>
            <person name="Thomas B.C."/>
            <person name="Singh A."/>
            <person name="Wilkins M.J."/>
            <person name="Karaoz U."/>
            <person name="Brodie E.L."/>
            <person name="Williams K.H."/>
            <person name="Hubbard S.S."/>
            <person name="Banfield J.F."/>
        </authorList>
    </citation>
    <scope>NUCLEOTIDE SEQUENCE [LARGE SCALE GENOMIC DNA]</scope>
</reference>
<dbReference type="Gene3D" id="2.40.50.100">
    <property type="match status" value="1"/>
</dbReference>
<dbReference type="AlphaFoldDB" id="A0A1F7S0E2"/>
<evidence type="ECO:0000259" key="3">
    <source>
        <dbReference type="PROSITE" id="PS51866"/>
    </source>
</evidence>
<evidence type="ECO:0000256" key="1">
    <source>
        <dbReference type="ARBA" id="ARBA00022505"/>
    </source>
</evidence>
<dbReference type="SUPFAM" id="SSF50331">
    <property type="entry name" value="MOP-like"/>
    <property type="match status" value="1"/>
</dbReference>
<dbReference type="Proteomes" id="UP000178435">
    <property type="component" value="Unassembled WGS sequence"/>
</dbReference>
<dbReference type="InterPro" id="IPR005116">
    <property type="entry name" value="Transp-assoc_OB_typ1"/>
</dbReference>
<sequence>MKISARNVLKGKVKKVVHGAVNSEVTIGLPGGIELTSIITKISAKNLGIAKGKEVYAVIKASNVVLAVD</sequence>
<dbReference type="EMBL" id="MGDF01000037">
    <property type="protein sequence ID" value="OGL46714.1"/>
    <property type="molecule type" value="Genomic_DNA"/>
</dbReference>
<comment type="caution">
    <text evidence="4">The sequence shown here is derived from an EMBL/GenBank/DDBJ whole genome shotgun (WGS) entry which is preliminary data.</text>
</comment>
<dbReference type="Pfam" id="PF03459">
    <property type="entry name" value="TOBE"/>
    <property type="match status" value="1"/>
</dbReference>
<keyword evidence="1 2" id="KW-0500">Molybdenum</keyword>
<proteinExistence type="predicted"/>
<dbReference type="NCBIfam" id="TIGR00638">
    <property type="entry name" value="Mop"/>
    <property type="match status" value="1"/>
</dbReference>
<name>A0A1F7S0E2_9BACT</name>
<dbReference type="InterPro" id="IPR008995">
    <property type="entry name" value="Mo/tungstate-bd_C_term_dom"/>
</dbReference>